<dbReference type="Pfam" id="PF00480">
    <property type="entry name" value="ROK"/>
    <property type="match status" value="1"/>
</dbReference>
<reference evidence="3 4" key="1">
    <citation type="submission" date="2015-02" db="EMBL/GenBank/DDBJ databases">
        <authorList>
            <person name="Gomez-Escribano P.J."/>
        </authorList>
    </citation>
    <scope>NUCLEOTIDE SEQUENCE [LARGE SCALE GENOMIC DNA]</scope>
    <source>
        <strain evidence="4">C34 (DSM 42122 / NRRL B-24963)</strain>
    </source>
</reference>
<dbReference type="SUPFAM" id="SSF53067">
    <property type="entry name" value="Actin-like ATPase domain"/>
    <property type="match status" value="1"/>
</dbReference>
<feature type="compositionally biased region" description="Low complexity" evidence="2">
    <location>
        <begin position="338"/>
        <end position="356"/>
    </location>
</feature>
<keyword evidence="3" id="KW-0808">Transferase</keyword>
<dbReference type="PROSITE" id="PS01125">
    <property type="entry name" value="ROK"/>
    <property type="match status" value="1"/>
</dbReference>
<sequence>MVVYGALDIGGTKIAGALVDPQGRLLARAERPTPAREPAETLMGAVTGVLDELAGHPAWRDLARLGIASAGPVDMAAGTVSPVNIPGWRGFPLVERVRSHPHVPARTHPVLIGDAVAMTAAEHWRGAARGVDSALCMVVSTGIGGGLILDGRLHAGRTGNAGHIGHISVDLDGPACPCGARGCVEGLASGTAIAAYALAAGWRPPAGVAATAAAVAAAAREGDPVALAAYERAAQALAAAIAATTALVELDLVVIGGGVAQAGDTLFAPLRRHLADYAALDFTRGVPIVPAELSLDAGLIGAAAVAAASLAGPADIGGMAAAAPASAPVPATAPTPAPATALAPATAPASATAPAAKGPEGTGSSATVPAPAEAEPVGTTGAAGDSAPAFAPASGATPTETPITDAAPADTPVTDVTPTDTPASGATPAATPISGSSAVPAPRASVPLRGGTALG</sequence>
<evidence type="ECO:0000256" key="1">
    <source>
        <dbReference type="ARBA" id="ARBA00006479"/>
    </source>
</evidence>
<gene>
    <name evidence="3" type="primary">sle_13980</name>
</gene>
<accession>A0A0F7VN14</accession>
<dbReference type="KEGG" id="sle:sle_13980"/>
<dbReference type="InterPro" id="IPR000600">
    <property type="entry name" value="ROK"/>
</dbReference>
<protein>
    <submittedName>
        <fullName evidence="3">N-acetylmannosamine kinase</fullName>
    </submittedName>
</protein>
<dbReference type="PANTHER" id="PTHR18964:SF169">
    <property type="entry name" value="N-ACETYLMANNOSAMINE KINASE"/>
    <property type="match status" value="1"/>
</dbReference>
<keyword evidence="3" id="KW-0418">Kinase</keyword>
<dbReference type="InterPro" id="IPR043129">
    <property type="entry name" value="ATPase_NBD"/>
</dbReference>
<proteinExistence type="inferred from homology"/>
<dbReference type="AlphaFoldDB" id="A0A0F7VN14"/>
<dbReference type="InterPro" id="IPR049874">
    <property type="entry name" value="ROK_cs"/>
</dbReference>
<evidence type="ECO:0000256" key="2">
    <source>
        <dbReference type="SAM" id="MobiDB-lite"/>
    </source>
</evidence>
<feature type="region of interest" description="Disordered" evidence="2">
    <location>
        <begin position="326"/>
        <end position="455"/>
    </location>
</feature>
<feature type="compositionally biased region" description="Low complexity" evidence="2">
    <location>
        <begin position="368"/>
        <end position="432"/>
    </location>
</feature>
<dbReference type="EMBL" id="LN831790">
    <property type="protein sequence ID" value="CQR60860.1"/>
    <property type="molecule type" value="Genomic_DNA"/>
</dbReference>
<evidence type="ECO:0000313" key="4">
    <source>
        <dbReference type="Proteomes" id="UP000035016"/>
    </source>
</evidence>
<comment type="similarity">
    <text evidence="1">Belongs to the ROK (NagC/XylR) family.</text>
</comment>
<dbReference type="PANTHER" id="PTHR18964">
    <property type="entry name" value="ROK (REPRESSOR, ORF, KINASE) FAMILY"/>
    <property type="match status" value="1"/>
</dbReference>
<evidence type="ECO:0000313" key="3">
    <source>
        <dbReference type="EMBL" id="CQR60860.1"/>
    </source>
</evidence>
<dbReference type="GO" id="GO:0016301">
    <property type="term" value="F:kinase activity"/>
    <property type="evidence" value="ECO:0007669"/>
    <property type="project" value="UniProtKB-KW"/>
</dbReference>
<organism evidence="3 4">
    <name type="scientific">Streptomyces leeuwenhoekii</name>
    <dbReference type="NCBI Taxonomy" id="1437453"/>
    <lineage>
        <taxon>Bacteria</taxon>
        <taxon>Bacillati</taxon>
        <taxon>Actinomycetota</taxon>
        <taxon>Actinomycetes</taxon>
        <taxon>Kitasatosporales</taxon>
        <taxon>Streptomycetaceae</taxon>
        <taxon>Streptomyces</taxon>
    </lineage>
</organism>
<dbReference type="Gene3D" id="3.30.420.40">
    <property type="match status" value="2"/>
</dbReference>
<dbReference type="Proteomes" id="UP000035016">
    <property type="component" value="Chromosome Chromosome"/>
</dbReference>
<name>A0A0F7VN14_STRLW</name>